<accession>A0A5S5CE32</accession>
<reference evidence="1 2" key="1">
    <citation type="submission" date="2019-07" db="EMBL/GenBank/DDBJ databases">
        <title>Genomic Encyclopedia of Archaeal and Bacterial Type Strains, Phase II (KMG-II): from individual species to whole genera.</title>
        <authorList>
            <person name="Goeker M."/>
        </authorList>
    </citation>
    <scope>NUCLEOTIDE SEQUENCE [LARGE SCALE GENOMIC DNA]</scope>
    <source>
        <strain evidence="1 2">DSM 17527</strain>
    </source>
</reference>
<evidence type="ECO:0008006" key="3">
    <source>
        <dbReference type="Google" id="ProtNLM"/>
    </source>
</evidence>
<dbReference type="OrthoDB" id="1163293at2"/>
<organism evidence="1 2">
    <name type="scientific">Aquimarina intermedia</name>
    <dbReference type="NCBI Taxonomy" id="350814"/>
    <lineage>
        <taxon>Bacteria</taxon>
        <taxon>Pseudomonadati</taxon>
        <taxon>Bacteroidota</taxon>
        <taxon>Flavobacteriia</taxon>
        <taxon>Flavobacteriales</taxon>
        <taxon>Flavobacteriaceae</taxon>
        <taxon>Aquimarina</taxon>
    </lineage>
</organism>
<dbReference type="RefSeq" id="WP_148781863.1">
    <property type="nucleotide sequence ID" value="NZ_VNHU01000002.1"/>
</dbReference>
<comment type="caution">
    <text evidence="1">The sequence shown here is derived from an EMBL/GenBank/DDBJ whole genome shotgun (WGS) entry which is preliminary data.</text>
</comment>
<dbReference type="EMBL" id="VNHU01000002">
    <property type="protein sequence ID" value="TYP76273.1"/>
    <property type="molecule type" value="Genomic_DNA"/>
</dbReference>
<name>A0A5S5CE32_9FLAO</name>
<proteinExistence type="predicted"/>
<keyword evidence="2" id="KW-1185">Reference proteome</keyword>
<evidence type="ECO:0000313" key="2">
    <source>
        <dbReference type="Proteomes" id="UP000324376"/>
    </source>
</evidence>
<dbReference type="InterPro" id="IPR035093">
    <property type="entry name" value="RelE/ParE_toxin_dom_sf"/>
</dbReference>
<dbReference type="Gene3D" id="3.30.2310.20">
    <property type="entry name" value="RelE-like"/>
    <property type="match status" value="1"/>
</dbReference>
<protein>
    <recommendedName>
        <fullName evidence="3">ParE-like toxin of type II ParDE toxin-antitoxin system</fullName>
    </recommendedName>
</protein>
<evidence type="ECO:0000313" key="1">
    <source>
        <dbReference type="EMBL" id="TYP76273.1"/>
    </source>
</evidence>
<dbReference type="AlphaFoldDB" id="A0A5S5CE32"/>
<dbReference type="Proteomes" id="UP000324376">
    <property type="component" value="Unassembled WGS sequence"/>
</dbReference>
<sequence length="92" mass="10615">MEVTISKTFASDFRMITDISFKEKIKSIVASLENSKDTSVLIPIQAFNDSDRYFKMGVGFYYLIIKNVSKKSLVLVRVVHRDQLRQSLHKSI</sequence>
<gene>
    <name evidence="1" type="ORF">BD809_102491</name>
</gene>